<dbReference type="SUPFAM" id="SSF48403">
    <property type="entry name" value="Ankyrin repeat"/>
    <property type="match status" value="1"/>
</dbReference>
<dbReference type="InterPro" id="IPR002110">
    <property type="entry name" value="Ankyrin_rpt"/>
</dbReference>
<keyword evidence="1" id="KW-0677">Repeat</keyword>
<evidence type="ECO:0000256" key="2">
    <source>
        <dbReference type="ARBA" id="ARBA00023043"/>
    </source>
</evidence>
<protein>
    <submittedName>
        <fullName evidence="3">ANK1 protein</fullName>
    </submittedName>
</protein>
<proteinExistence type="predicted"/>
<sequence>MWLNEANNLTATKFTFQVVPTDGADATLQMRSRWVAYAGLLTWKDEQTFRYMGQKLLMLLGYRSAVSTQKQPPLQPALGCLPQCKKASQGVSRSKKGPFTTSVGSPDWTAGSEAIHVRWGRGGDVSGSLPAMGSQLCSPAADIVNVEPVHKCLFPMYVVKVSDFCQMDGPPEPHHTLKARGLLHEWQPGMFVIFISHQWLSFAHPDPHGQQVAVLRSTLLGVIAGSLCVEPDTISIPAGKYLTMAACQAIRDGYIFFDWFAIPQITAREGGVNEDVTRTDAALAVQSIPAYVEAANLFMALVPGLVHADTGMLCNYISWQSRGWCRAEWWCHLLANKPDTSVIVVFSSKEAEFMFPLNWQENTVSEGNFTVEADRAVVEKLGEAALESKIHFLSTAGHQSLYLYRFYLAQRPHLLGQRSQAFRLEEFLAHFRFPSLQEAIRDTSRMNPALCAIFAGDVGMLRLLLENRADANHRLHGLADLGYYDRQTLLMAATKSRQKPEMLSTLIEFRAEVNATSRIGLSCAAVVRSPGQLRALMEGRADIHTPGEPFGLAPIAGASVWACPETIAVMLAARCDPNFTPRGVGYGALHAVCLQARGRSTAVEVAKVLLDGRADVNSKAAPVGFFKVACLASRACAALKGLGSCSIVVKTMASLPGLTPLGAAALAGDEGLARLFWQHDAEVVANERGDLPEDLAVATGHDHLLPLLASFGV</sequence>
<dbReference type="SMART" id="SM00248">
    <property type="entry name" value="ANK"/>
    <property type="match status" value="4"/>
</dbReference>
<dbReference type="PANTHER" id="PTHR24198">
    <property type="entry name" value="ANKYRIN REPEAT AND PROTEIN KINASE DOMAIN-CONTAINING PROTEIN"/>
    <property type="match status" value="1"/>
</dbReference>
<keyword evidence="2" id="KW-0040">ANK repeat</keyword>
<dbReference type="Gene3D" id="1.25.40.20">
    <property type="entry name" value="Ankyrin repeat-containing domain"/>
    <property type="match status" value="1"/>
</dbReference>
<dbReference type="InterPro" id="IPR036770">
    <property type="entry name" value="Ankyrin_rpt-contain_sf"/>
</dbReference>
<reference evidence="3" key="1">
    <citation type="submission" date="2021-02" db="EMBL/GenBank/DDBJ databases">
        <authorList>
            <person name="Dougan E. K."/>
            <person name="Rhodes N."/>
            <person name="Thang M."/>
            <person name="Chan C."/>
        </authorList>
    </citation>
    <scope>NUCLEOTIDE SEQUENCE</scope>
</reference>
<dbReference type="OrthoDB" id="418843at2759"/>
<dbReference type="PANTHER" id="PTHR24198:SF165">
    <property type="entry name" value="ANKYRIN REPEAT-CONTAINING PROTEIN-RELATED"/>
    <property type="match status" value="1"/>
</dbReference>
<evidence type="ECO:0000313" key="3">
    <source>
        <dbReference type="EMBL" id="CAE7461796.1"/>
    </source>
</evidence>
<comment type="caution">
    <text evidence="3">The sequence shown here is derived from an EMBL/GenBank/DDBJ whole genome shotgun (WGS) entry which is preliminary data.</text>
</comment>
<accession>A0A812RZR9</accession>
<name>A0A812RZR9_9DINO</name>
<evidence type="ECO:0000256" key="1">
    <source>
        <dbReference type="ARBA" id="ARBA00022737"/>
    </source>
</evidence>
<organism evidence="3 4">
    <name type="scientific">Symbiodinium natans</name>
    <dbReference type="NCBI Taxonomy" id="878477"/>
    <lineage>
        <taxon>Eukaryota</taxon>
        <taxon>Sar</taxon>
        <taxon>Alveolata</taxon>
        <taxon>Dinophyceae</taxon>
        <taxon>Suessiales</taxon>
        <taxon>Symbiodiniaceae</taxon>
        <taxon>Symbiodinium</taxon>
    </lineage>
</organism>
<evidence type="ECO:0000313" key="4">
    <source>
        <dbReference type="Proteomes" id="UP000604046"/>
    </source>
</evidence>
<gene>
    <name evidence="3" type="primary">ANK1</name>
    <name evidence="3" type="ORF">SNAT2548_LOCUS25686</name>
</gene>
<dbReference type="AlphaFoldDB" id="A0A812RZR9"/>
<dbReference type="Proteomes" id="UP000604046">
    <property type="component" value="Unassembled WGS sequence"/>
</dbReference>
<keyword evidence="4" id="KW-1185">Reference proteome</keyword>
<dbReference type="EMBL" id="CAJNDS010002404">
    <property type="protein sequence ID" value="CAE7461796.1"/>
    <property type="molecule type" value="Genomic_DNA"/>
</dbReference>